<dbReference type="PANTHER" id="PTHR23417">
    <property type="entry name" value="3-DEOXY-D-MANNO-OCTULOSONIC-ACID TRANSFERASE/TRNA GUANINE-N 7 - -METHYLTRANSFERASE"/>
    <property type="match status" value="1"/>
</dbReference>
<keyword evidence="4" id="KW-0808">Transferase</keyword>
<dbReference type="Gene3D" id="3.40.50.150">
    <property type="entry name" value="Vaccinia Virus protein VP39"/>
    <property type="match status" value="1"/>
</dbReference>
<keyword evidence="9" id="KW-1185">Reference proteome</keyword>
<reference evidence="8 9" key="1">
    <citation type="journal article" date="2021" name="Sci. Rep.">
        <title>Genome sequencing of the multicellular alga Astrephomene provides insights into convergent evolution of germ-soma differentiation.</title>
        <authorList>
            <person name="Yamashita S."/>
            <person name="Yamamoto K."/>
            <person name="Matsuzaki R."/>
            <person name="Suzuki S."/>
            <person name="Yamaguchi H."/>
            <person name="Hirooka S."/>
            <person name="Minakuchi Y."/>
            <person name="Miyagishima S."/>
            <person name="Kawachi M."/>
            <person name="Toyoda A."/>
            <person name="Nozaki H."/>
        </authorList>
    </citation>
    <scope>NUCLEOTIDE SEQUENCE [LARGE SCALE GENOMIC DNA]</scope>
    <source>
        <strain evidence="8 9">NIES-4017</strain>
    </source>
</reference>
<dbReference type="Pfam" id="PF02390">
    <property type="entry name" value="Methyltransf_4"/>
    <property type="match status" value="1"/>
</dbReference>
<evidence type="ECO:0000313" key="8">
    <source>
        <dbReference type="EMBL" id="GFR41651.1"/>
    </source>
</evidence>
<evidence type="ECO:0000256" key="7">
    <source>
        <dbReference type="SAM" id="MobiDB-lite"/>
    </source>
</evidence>
<feature type="compositionally biased region" description="Low complexity" evidence="7">
    <location>
        <begin position="430"/>
        <end position="445"/>
    </location>
</feature>
<feature type="compositionally biased region" description="Low complexity" evidence="7">
    <location>
        <begin position="315"/>
        <end position="325"/>
    </location>
</feature>
<evidence type="ECO:0000256" key="4">
    <source>
        <dbReference type="ARBA" id="ARBA00022679"/>
    </source>
</evidence>
<evidence type="ECO:0000256" key="2">
    <source>
        <dbReference type="ARBA" id="ARBA00011977"/>
    </source>
</evidence>
<feature type="compositionally biased region" description="Acidic residues" evidence="7">
    <location>
        <begin position="478"/>
        <end position="490"/>
    </location>
</feature>
<evidence type="ECO:0000256" key="6">
    <source>
        <dbReference type="ARBA" id="ARBA00022694"/>
    </source>
</evidence>
<name>A0AAD3DGZ4_9CHLO</name>
<comment type="caution">
    <text evidence="8">The sequence shown here is derived from an EMBL/GenBank/DDBJ whole genome shotgun (WGS) entry which is preliminary data.</text>
</comment>
<organism evidence="8 9">
    <name type="scientific">Astrephomene gubernaculifera</name>
    <dbReference type="NCBI Taxonomy" id="47775"/>
    <lineage>
        <taxon>Eukaryota</taxon>
        <taxon>Viridiplantae</taxon>
        <taxon>Chlorophyta</taxon>
        <taxon>core chlorophytes</taxon>
        <taxon>Chlorophyceae</taxon>
        <taxon>CS clade</taxon>
        <taxon>Chlamydomonadales</taxon>
        <taxon>Astrephomenaceae</taxon>
        <taxon>Astrephomene</taxon>
    </lineage>
</organism>
<evidence type="ECO:0000256" key="5">
    <source>
        <dbReference type="ARBA" id="ARBA00022691"/>
    </source>
</evidence>
<evidence type="ECO:0000313" key="9">
    <source>
        <dbReference type="Proteomes" id="UP001054857"/>
    </source>
</evidence>
<dbReference type="EC" id="2.1.1.33" evidence="2"/>
<dbReference type="InterPro" id="IPR003358">
    <property type="entry name" value="tRNA_(Gua-N-7)_MeTrfase_Trmb"/>
</dbReference>
<keyword evidence="5" id="KW-0949">S-adenosyl-L-methionine</keyword>
<evidence type="ECO:0000256" key="3">
    <source>
        <dbReference type="ARBA" id="ARBA00022603"/>
    </source>
</evidence>
<keyword evidence="3" id="KW-0489">Methyltransferase</keyword>
<dbReference type="Proteomes" id="UP001054857">
    <property type="component" value="Unassembled WGS sequence"/>
</dbReference>
<dbReference type="AlphaFoldDB" id="A0AAD3DGZ4"/>
<feature type="non-terminal residue" evidence="8">
    <location>
        <position position="1"/>
    </location>
</feature>
<sequence length="574" mass="59653">TADSVAHPTDVLVRIPGALRCATRATKSSAAGVGTREAGHAPTPFRAQRLTAHANPPSWVGAKPADSVGSPFHELELMELWDGTGKTRVRQHVNPLRREFQAPTAPPDWSAVFADPSLPLALDIGSGYGRFLLLLQRSRPDKKINYLGVEIRKPLVDRSNAWSERLGLGGQVHYVFGNATVSAPLLLRGYPGPLEEVFIQFPDPHFKRRHHKRRVVQRELVEALGDAMAPGGLLLLQSDIEPVAAAMRDSFEAYGAAAFELAPQHSEPQAVFFSGPVSTVKSSTGNTCSSSIRVADNKEDGGGSSRSGIREADDSSSSSSGSGDSTGINAISLSSNGGGGVSEERPMGHEPDALAAAAAAAALDGTEVVAAVGVRQTAEMAGTTGGTAAASCGSCLPDHPNTSSQASSRIHHNKTLRQQSRGDVTHDVDSVTSSSTATSSDGGHTNDPSHAAPIEHRPVAAAVSSPLCSSTVRGEATADSDGDSDSDSSSDGERGDEGSGSLSTHSAGNSTSSSSSTSSGNSSSSDGDLLLLNPQWAAGGWLAVNPVGVPTEREFAVTQKGQPVYRVLLRRRDK</sequence>
<accession>A0AAD3DGZ4</accession>
<gene>
    <name evidence="8" type="ORF">Agub_g2388</name>
</gene>
<comment type="catalytic activity">
    <reaction evidence="1">
        <text>guanosine(46) in tRNA + S-adenosyl-L-methionine = N(7)-methylguanosine(46) in tRNA + S-adenosyl-L-homocysteine</text>
        <dbReference type="Rhea" id="RHEA:42708"/>
        <dbReference type="Rhea" id="RHEA-COMP:10188"/>
        <dbReference type="Rhea" id="RHEA-COMP:10189"/>
        <dbReference type="ChEBI" id="CHEBI:57856"/>
        <dbReference type="ChEBI" id="CHEBI:59789"/>
        <dbReference type="ChEBI" id="CHEBI:74269"/>
        <dbReference type="ChEBI" id="CHEBI:74480"/>
        <dbReference type="EC" id="2.1.1.33"/>
    </reaction>
</comment>
<dbReference type="InterPro" id="IPR029063">
    <property type="entry name" value="SAM-dependent_MTases_sf"/>
</dbReference>
<feature type="compositionally biased region" description="Polar residues" evidence="7">
    <location>
        <begin position="282"/>
        <end position="292"/>
    </location>
</feature>
<proteinExistence type="predicted"/>
<feature type="region of interest" description="Disordered" evidence="7">
    <location>
        <begin position="282"/>
        <end position="348"/>
    </location>
</feature>
<keyword evidence="6" id="KW-0819">tRNA processing</keyword>
<feature type="region of interest" description="Disordered" evidence="7">
    <location>
        <begin position="399"/>
        <end position="530"/>
    </location>
</feature>
<evidence type="ECO:0000256" key="1">
    <source>
        <dbReference type="ARBA" id="ARBA00000142"/>
    </source>
</evidence>
<dbReference type="GO" id="GO:0008176">
    <property type="term" value="F:tRNA (guanine(46)-N7)-methyltransferase activity"/>
    <property type="evidence" value="ECO:0007669"/>
    <property type="project" value="UniProtKB-EC"/>
</dbReference>
<dbReference type="PANTHER" id="PTHR23417:SF21">
    <property type="entry name" value="TRNA (GUANINE-N(7)-)-METHYLTRANSFERASE"/>
    <property type="match status" value="1"/>
</dbReference>
<dbReference type="SUPFAM" id="SSF53335">
    <property type="entry name" value="S-adenosyl-L-methionine-dependent methyltransferases"/>
    <property type="match status" value="1"/>
</dbReference>
<dbReference type="EMBL" id="BMAR01000002">
    <property type="protein sequence ID" value="GFR41651.1"/>
    <property type="molecule type" value="Genomic_DNA"/>
</dbReference>
<feature type="compositionally biased region" description="Low complexity" evidence="7">
    <location>
        <begin position="499"/>
        <end position="530"/>
    </location>
</feature>
<dbReference type="PROSITE" id="PS51625">
    <property type="entry name" value="SAM_MT_TRMB"/>
    <property type="match status" value="1"/>
</dbReference>
<dbReference type="CDD" id="cd02440">
    <property type="entry name" value="AdoMet_MTases"/>
    <property type="match status" value="1"/>
</dbReference>
<protein>
    <recommendedName>
        <fullName evidence="2">tRNA (guanine(46)-N(7))-methyltransferase</fullName>
        <ecNumber evidence="2">2.1.1.33</ecNumber>
    </recommendedName>
</protein>
<dbReference type="GO" id="GO:0043527">
    <property type="term" value="C:tRNA methyltransferase complex"/>
    <property type="evidence" value="ECO:0007669"/>
    <property type="project" value="TreeGrafter"/>
</dbReference>
<feature type="compositionally biased region" description="Polar residues" evidence="7">
    <location>
        <begin position="326"/>
        <end position="335"/>
    </location>
</feature>